<protein>
    <submittedName>
        <fullName evidence="4">Uncharacterized protein</fullName>
    </submittedName>
</protein>
<keyword evidence="2" id="KW-0804">Transcription</keyword>
<dbReference type="Gene3D" id="1.25.70.10">
    <property type="entry name" value="Transcription termination factor 3, mitochondrial"/>
    <property type="match status" value="1"/>
</dbReference>
<reference evidence="4" key="1">
    <citation type="journal article" date="2021" name="Front. Plant Sci.">
        <title>Chromosome-Scale Genome Assembly for Chinese Sour Jujube and Insights Into Its Genome Evolution and Domestication Signature.</title>
        <authorList>
            <person name="Shen L.-Y."/>
            <person name="Luo H."/>
            <person name="Wang X.-L."/>
            <person name="Wang X.-M."/>
            <person name="Qiu X.-J."/>
            <person name="Liu H."/>
            <person name="Zhou S.-S."/>
            <person name="Jia K.-H."/>
            <person name="Nie S."/>
            <person name="Bao Y.-T."/>
            <person name="Zhang R.-G."/>
            <person name="Yun Q.-Z."/>
            <person name="Chai Y.-H."/>
            <person name="Lu J.-Y."/>
            <person name="Li Y."/>
            <person name="Zhao S.-W."/>
            <person name="Mao J.-F."/>
            <person name="Jia S.-G."/>
            <person name="Mao Y.-M."/>
        </authorList>
    </citation>
    <scope>NUCLEOTIDE SEQUENCE</scope>
    <source>
        <strain evidence="4">AT0</strain>
        <tissue evidence="4">Leaf</tissue>
    </source>
</reference>
<evidence type="ECO:0000313" key="4">
    <source>
        <dbReference type="EMBL" id="KAH7518831.1"/>
    </source>
</evidence>
<dbReference type="Proteomes" id="UP000813462">
    <property type="component" value="Unassembled WGS sequence"/>
</dbReference>
<dbReference type="AlphaFoldDB" id="A0A978UVD1"/>
<keyword evidence="2" id="KW-0805">Transcription regulation</keyword>
<comment type="caution">
    <text evidence="4">The sequence shown here is derived from an EMBL/GenBank/DDBJ whole genome shotgun (WGS) entry which is preliminary data.</text>
</comment>
<gene>
    <name evidence="4" type="ORF">FEM48_Zijuj09G0213100</name>
</gene>
<accession>A0A978UVD1</accession>
<organism evidence="4 5">
    <name type="scientific">Ziziphus jujuba var. spinosa</name>
    <dbReference type="NCBI Taxonomy" id="714518"/>
    <lineage>
        <taxon>Eukaryota</taxon>
        <taxon>Viridiplantae</taxon>
        <taxon>Streptophyta</taxon>
        <taxon>Embryophyta</taxon>
        <taxon>Tracheophyta</taxon>
        <taxon>Spermatophyta</taxon>
        <taxon>Magnoliopsida</taxon>
        <taxon>eudicotyledons</taxon>
        <taxon>Gunneridae</taxon>
        <taxon>Pentapetalae</taxon>
        <taxon>rosids</taxon>
        <taxon>fabids</taxon>
        <taxon>Rosales</taxon>
        <taxon>Rhamnaceae</taxon>
        <taxon>Paliureae</taxon>
        <taxon>Ziziphus</taxon>
    </lineage>
</organism>
<dbReference type="GO" id="GO:0006353">
    <property type="term" value="P:DNA-templated transcription termination"/>
    <property type="evidence" value="ECO:0007669"/>
    <property type="project" value="UniProtKB-KW"/>
</dbReference>
<evidence type="ECO:0000313" key="5">
    <source>
        <dbReference type="Proteomes" id="UP000813462"/>
    </source>
</evidence>
<evidence type="ECO:0000256" key="3">
    <source>
        <dbReference type="ARBA" id="ARBA00022946"/>
    </source>
</evidence>
<evidence type="ECO:0000256" key="2">
    <source>
        <dbReference type="ARBA" id="ARBA00022472"/>
    </source>
</evidence>
<name>A0A978UVD1_ZIZJJ</name>
<sequence length="146" mass="16605">MAKRFLNAISKSTYKQSLTVSYLVKSCGLSLEQALTAYKKVKIEDTKRPDSVFEMFSCYGFAESQVSRLICLRPTLILADPDVILRPKIKFLKTNDNVVRALKHPSCVARYSIEKVMMPNITTLLVHGVPQCRIARLMMLQPQPLR</sequence>
<proteinExistence type="inferred from homology"/>
<keyword evidence="2" id="KW-0806">Transcription termination</keyword>
<dbReference type="GO" id="GO:0003676">
    <property type="term" value="F:nucleic acid binding"/>
    <property type="evidence" value="ECO:0007669"/>
    <property type="project" value="InterPro"/>
</dbReference>
<dbReference type="InterPro" id="IPR038538">
    <property type="entry name" value="MTERF_sf"/>
</dbReference>
<dbReference type="InterPro" id="IPR003690">
    <property type="entry name" value="MTERF"/>
</dbReference>
<keyword evidence="3" id="KW-0809">Transit peptide</keyword>
<dbReference type="PANTHER" id="PTHR13068">
    <property type="entry name" value="CGI-12 PROTEIN-RELATED"/>
    <property type="match status" value="1"/>
</dbReference>
<dbReference type="Pfam" id="PF02536">
    <property type="entry name" value="mTERF"/>
    <property type="match status" value="1"/>
</dbReference>
<evidence type="ECO:0000256" key="1">
    <source>
        <dbReference type="ARBA" id="ARBA00007692"/>
    </source>
</evidence>
<dbReference type="PANTHER" id="PTHR13068:SF236">
    <property type="entry name" value="OS02G0749800 PROTEIN"/>
    <property type="match status" value="1"/>
</dbReference>
<comment type="similarity">
    <text evidence="1">Belongs to the mTERF family.</text>
</comment>
<dbReference type="EMBL" id="JAEACU010000009">
    <property type="protein sequence ID" value="KAH7518831.1"/>
    <property type="molecule type" value="Genomic_DNA"/>
</dbReference>